<dbReference type="Proteomes" id="UP000198341">
    <property type="component" value="Chromosome 10"/>
</dbReference>
<organism evidence="10 11">
    <name type="scientific">Bathycoccus prasinos</name>
    <dbReference type="NCBI Taxonomy" id="41875"/>
    <lineage>
        <taxon>Eukaryota</taxon>
        <taxon>Viridiplantae</taxon>
        <taxon>Chlorophyta</taxon>
        <taxon>Mamiellophyceae</taxon>
        <taxon>Mamiellales</taxon>
        <taxon>Bathycoccaceae</taxon>
        <taxon>Bathycoccus</taxon>
    </lineage>
</organism>
<dbReference type="PANTHER" id="PTHR21716:SF53">
    <property type="entry name" value="PERMEASE PERM-RELATED"/>
    <property type="match status" value="1"/>
</dbReference>
<evidence type="ECO:0000256" key="5">
    <source>
        <dbReference type="ARBA" id="ARBA00022692"/>
    </source>
</evidence>
<feature type="region of interest" description="Disordered" evidence="8">
    <location>
        <begin position="1"/>
        <end position="49"/>
    </location>
</feature>
<dbReference type="OrthoDB" id="415056at2759"/>
<dbReference type="GeneID" id="19013310"/>
<protein>
    <recommendedName>
        <fullName evidence="12">Transmembrane protein</fullName>
    </recommendedName>
</protein>
<dbReference type="Pfam" id="PF01594">
    <property type="entry name" value="AI-2E_transport"/>
    <property type="match status" value="1"/>
</dbReference>
<evidence type="ECO:0000256" key="8">
    <source>
        <dbReference type="SAM" id="MobiDB-lite"/>
    </source>
</evidence>
<dbReference type="PANTHER" id="PTHR21716">
    <property type="entry name" value="TRANSMEMBRANE PROTEIN"/>
    <property type="match status" value="1"/>
</dbReference>
<feature type="compositionally biased region" description="Low complexity" evidence="8">
    <location>
        <begin position="73"/>
        <end position="89"/>
    </location>
</feature>
<evidence type="ECO:0000256" key="7">
    <source>
        <dbReference type="ARBA" id="ARBA00023136"/>
    </source>
</evidence>
<feature type="region of interest" description="Disordered" evidence="8">
    <location>
        <begin position="516"/>
        <end position="609"/>
    </location>
</feature>
<keyword evidence="5 9" id="KW-0812">Transmembrane</keyword>
<feature type="transmembrane region" description="Helical" evidence="9">
    <location>
        <begin position="122"/>
        <end position="144"/>
    </location>
</feature>
<dbReference type="eggNOG" id="ENOG502T1SC">
    <property type="taxonomic scope" value="Eukaryota"/>
</dbReference>
<feature type="region of interest" description="Disordered" evidence="8">
    <location>
        <begin position="171"/>
        <end position="197"/>
    </location>
</feature>
<dbReference type="RefSeq" id="XP_007510518.1">
    <property type="nucleotide sequence ID" value="XM_007510456.1"/>
</dbReference>
<evidence type="ECO:0000313" key="10">
    <source>
        <dbReference type="EMBL" id="CCO18051.1"/>
    </source>
</evidence>
<accession>K8EJ48</accession>
<dbReference type="InterPro" id="IPR002549">
    <property type="entry name" value="AI-2E-like"/>
</dbReference>
<feature type="transmembrane region" description="Helical" evidence="9">
    <location>
        <begin position="431"/>
        <end position="451"/>
    </location>
</feature>
<feature type="transmembrane region" description="Helical" evidence="9">
    <location>
        <begin position="403"/>
        <end position="424"/>
    </location>
</feature>
<feature type="compositionally biased region" description="Acidic residues" evidence="8">
    <location>
        <begin position="554"/>
        <end position="565"/>
    </location>
</feature>
<feature type="transmembrane region" description="Helical" evidence="9">
    <location>
        <begin position="97"/>
        <end position="116"/>
    </location>
</feature>
<dbReference type="AlphaFoldDB" id="K8EJ48"/>
<dbReference type="GO" id="GO:0005886">
    <property type="term" value="C:plasma membrane"/>
    <property type="evidence" value="ECO:0007669"/>
    <property type="project" value="UniProtKB-SubCell"/>
</dbReference>
<keyword evidence="11" id="KW-1185">Reference proteome</keyword>
<feature type="transmembrane region" description="Helical" evidence="9">
    <location>
        <begin position="371"/>
        <end position="397"/>
    </location>
</feature>
<feature type="compositionally biased region" description="Acidic residues" evidence="8">
    <location>
        <begin position="171"/>
        <end position="188"/>
    </location>
</feature>
<evidence type="ECO:0000256" key="9">
    <source>
        <dbReference type="SAM" id="Phobius"/>
    </source>
</evidence>
<keyword evidence="7 9" id="KW-0472">Membrane</keyword>
<evidence type="ECO:0000256" key="4">
    <source>
        <dbReference type="ARBA" id="ARBA00022475"/>
    </source>
</evidence>
<evidence type="ECO:0000313" key="11">
    <source>
        <dbReference type="Proteomes" id="UP000198341"/>
    </source>
</evidence>
<dbReference type="KEGG" id="bpg:Bathy10g02340"/>
<sequence length="609" mass="68715">MSMSNAFASAAFPDDSDDDATKSLPSNASSLLRQRGRQREQQMNDPAKTLRKNVKFNSFTTATDREDGDLPPTTTTTTATENNNTNNNNNKKEDKDAFVLLLSVSITALVAACYFLEKYAYLLRPLVFACGIALCLQPIVDFCADKAYQAKILRKWRLKRRVVVQNSERFMDDDEEEEEEEGGDDDDADGRRRRGGSRRRISAEEEEHLEYERERSRAGCVLVFPRPMAIFIAIFFVVVFLCTFLFALYLGQTWIVSHLHDNDWDERFKDRIQIVANFVDDCARKIFKEDHVAVDAWQTMVDEVESWLKDEDFWTQVGTTVFRYFGDVCLCGVYSMFLLVPERQPLRFKKPVVKRTVVAVRKFMNIMIVLALFRAALVSCVLYFCGVPLILAASLAILSFWLYFIPTVGSLISFALPVPIALLLPDLTSSARWCACIFPSFASAIVGDFVGPVAYRKGLDLSEVTVLLCLVFWYSVWGAAGAVLAVPLTCAIKIALEEMPHAGAKMVARMMAPRLKRRRPNASERAALASESSLSFRTSGGRDERPTNTTEINANEEEEEDDDDAYERGDPRTPYTVRAARWTWRKVNPAKPSSSPGGYTRLEDDANES</sequence>
<name>K8EJ48_9CHLO</name>
<keyword evidence="4" id="KW-1003">Cell membrane</keyword>
<gene>
    <name evidence="10" type="ordered locus">Bathy10g02340</name>
</gene>
<feature type="compositionally biased region" description="Polar residues" evidence="8">
    <location>
        <begin position="23"/>
        <end position="32"/>
    </location>
</feature>
<keyword evidence="3" id="KW-0813">Transport</keyword>
<keyword evidence="6 9" id="KW-1133">Transmembrane helix</keyword>
<feature type="compositionally biased region" description="Low complexity" evidence="8">
    <location>
        <begin position="523"/>
        <end position="535"/>
    </location>
</feature>
<reference evidence="10 11" key="1">
    <citation type="submission" date="2011-10" db="EMBL/GenBank/DDBJ databases">
        <authorList>
            <person name="Genoscope - CEA"/>
        </authorList>
    </citation>
    <scope>NUCLEOTIDE SEQUENCE [LARGE SCALE GENOMIC DNA]</scope>
    <source>
        <strain evidence="10 11">RCC 1105</strain>
    </source>
</reference>
<evidence type="ECO:0000256" key="3">
    <source>
        <dbReference type="ARBA" id="ARBA00022448"/>
    </source>
</evidence>
<feature type="transmembrane region" description="Helical" evidence="9">
    <location>
        <begin position="229"/>
        <end position="250"/>
    </location>
</feature>
<feature type="transmembrane region" description="Helical" evidence="9">
    <location>
        <begin position="471"/>
        <end position="496"/>
    </location>
</feature>
<feature type="compositionally biased region" description="Low complexity" evidence="8">
    <location>
        <begin position="1"/>
        <end position="13"/>
    </location>
</feature>
<dbReference type="EMBL" id="FO082269">
    <property type="protein sequence ID" value="CCO18051.1"/>
    <property type="molecule type" value="Genomic_DNA"/>
</dbReference>
<comment type="subcellular location">
    <subcellularLocation>
        <location evidence="1">Cell membrane</location>
        <topology evidence="1">Multi-pass membrane protein</topology>
    </subcellularLocation>
</comment>
<feature type="region of interest" description="Disordered" evidence="8">
    <location>
        <begin position="61"/>
        <end position="92"/>
    </location>
</feature>
<evidence type="ECO:0000256" key="6">
    <source>
        <dbReference type="ARBA" id="ARBA00022989"/>
    </source>
</evidence>
<evidence type="ECO:0000256" key="1">
    <source>
        <dbReference type="ARBA" id="ARBA00004651"/>
    </source>
</evidence>
<feature type="transmembrane region" description="Helical" evidence="9">
    <location>
        <begin position="321"/>
        <end position="340"/>
    </location>
</feature>
<evidence type="ECO:0008006" key="12">
    <source>
        <dbReference type="Google" id="ProtNLM"/>
    </source>
</evidence>
<comment type="similarity">
    <text evidence="2">Belongs to the autoinducer-2 exporter (AI-2E) (TC 2.A.86) family.</text>
</comment>
<evidence type="ECO:0000256" key="2">
    <source>
        <dbReference type="ARBA" id="ARBA00009773"/>
    </source>
</evidence>
<proteinExistence type="inferred from homology"/>